<feature type="transmembrane region" description="Helical" evidence="7">
    <location>
        <begin position="366"/>
        <end position="382"/>
    </location>
</feature>
<feature type="transmembrane region" description="Helical" evidence="7">
    <location>
        <begin position="394"/>
        <end position="415"/>
    </location>
</feature>
<evidence type="ECO:0000256" key="6">
    <source>
        <dbReference type="SAM" id="MobiDB-lite"/>
    </source>
</evidence>
<name>A0A9N8KKG2_9PEZI</name>
<keyword evidence="10" id="KW-1185">Reference proteome</keyword>
<keyword evidence="5 7" id="KW-0472">Membrane</keyword>
<proteinExistence type="inferred from homology"/>
<evidence type="ECO:0000256" key="5">
    <source>
        <dbReference type="ARBA" id="ARBA00023136"/>
    </source>
</evidence>
<feature type="transmembrane region" description="Helical" evidence="7">
    <location>
        <begin position="588"/>
        <end position="613"/>
    </location>
</feature>
<dbReference type="EMBL" id="CAINUL010000009">
    <property type="protein sequence ID" value="CAD0111473.1"/>
    <property type="molecule type" value="Genomic_DNA"/>
</dbReference>
<evidence type="ECO:0000256" key="1">
    <source>
        <dbReference type="ARBA" id="ARBA00004141"/>
    </source>
</evidence>
<reference evidence="9" key="1">
    <citation type="submission" date="2020-06" db="EMBL/GenBank/DDBJ databases">
        <authorList>
            <person name="Onetto C."/>
        </authorList>
    </citation>
    <scope>NUCLEOTIDE SEQUENCE</scope>
</reference>
<evidence type="ECO:0000256" key="4">
    <source>
        <dbReference type="ARBA" id="ARBA00022989"/>
    </source>
</evidence>
<feature type="transmembrane region" description="Helical" evidence="7">
    <location>
        <begin position="529"/>
        <end position="550"/>
    </location>
</feature>
<feature type="transmembrane region" description="Helical" evidence="7">
    <location>
        <begin position="135"/>
        <end position="156"/>
    </location>
</feature>
<evidence type="ECO:0000259" key="8">
    <source>
        <dbReference type="Pfam" id="PF01490"/>
    </source>
</evidence>
<dbReference type="GO" id="GO:0015179">
    <property type="term" value="F:L-amino acid transmembrane transporter activity"/>
    <property type="evidence" value="ECO:0007669"/>
    <property type="project" value="TreeGrafter"/>
</dbReference>
<sequence>MGSQNLANLTLGGGDPREGEKNPALFALDNGHEAPTDTAVGFSIEAALVHNDPNVLFEEYLHYAAITRAEEKEYEKTIEKKSFTFKGMIKSRFSTGHHQTFEEDDKNGGRPVAYANAAEVTDLDWRRASRATRTATWTSIFFLVTTDILGPTGAPWAFANTGFGPGVALYTVFGGFAALSGWYVYWTFLSLDSDRYPIRDFGQAFYRVFGAPMRHTVNILQTLQMFLLVAVLILNNGGAVSEISIGNNGKNGNGLCFIVCLLIIAIIGVVLGQIRTLQRFGWLANLSVWTTVLCAFLAIGASATSPPNYATMFSTFGGKGTAFGDTNFPDGTVDSHIPIKTFGGTPPYGYQSGGTGFLGSFQGIDQIIYAYGGAMLFFNLLAEMRHPWDFWKGMLAADIFIYFVYMFFGLFQYAYQGQYTYNTAIQSVGSYSLQTAGNILSIIGGLIAAALYGNIGIKVIYSNVLMELFRKSPSPLALKSTFADQFSQTFPPLTAKAGKLIWIVLVPVYWALAFVVAAAVPLLGDFSSLVGAICIGNFTYTFPCLLRIGFMVKQAAMLPEEHFDPQTGRYHRVDGGIKRWMRGYRKTFVITSLNLIYFLGALVVCGLGCYAAIEALISALSGGSVTTSFSCKSPYAA</sequence>
<comment type="caution">
    <text evidence="9">The sequence shown here is derived from an EMBL/GenBank/DDBJ whole genome shotgun (WGS) entry which is preliminary data.</text>
</comment>
<accession>A0A9N8KKG2</accession>
<evidence type="ECO:0000256" key="2">
    <source>
        <dbReference type="ARBA" id="ARBA00008066"/>
    </source>
</evidence>
<feature type="region of interest" description="Disordered" evidence="6">
    <location>
        <begin position="1"/>
        <end position="22"/>
    </location>
</feature>
<evidence type="ECO:0000256" key="3">
    <source>
        <dbReference type="ARBA" id="ARBA00022692"/>
    </source>
</evidence>
<dbReference type="Proteomes" id="UP000745764">
    <property type="component" value="Unassembled WGS sequence"/>
</dbReference>
<feature type="domain" description="Amino acid transporter transmembrane" evidence="8">
    <location>
        <begin position="134"/>
        <end position="548"/>
    </location>
</feature>
<dbReference type="AlphaFoldDB" id="A0A9N8KKG2"/>
<gene>
    <name evidence="9" type="ORF">AWRI4620_LOCUS5728</name>
</gene>
<evidence type="ECO:0000313" key="10">
    <source>
        <dbReference type="Proteomes" id="UP000745764"/>
    </source>
</evidence>
<keyword evidence="4 7" id="KW-1133">Transmembrane helix</keyword>
<feature type="transmembrane region" description="Helical" evidence="7">
    <location>
        <begin position="168"/>
        <end position="189"/>
    </location>
</feature>
<comment type="similarity">
    <text evidence="2">Belongs to the amino acid/polyamine transporter 2 family.</text>
</comment>
<dbReference type="GO" id="GO:0016020">
    <property type="term" value="C:membrane"/>
    <property type="evidence" value="ECO:0007669"/>
    <property type="project" value="UniProtKB-SubCell"/>
</dbReference>
<evidence type="ECO:0000313" key="9">
    <source>
        <dbReference type="EMBL" id="CAD0111473.1"/>
    </source>
</evidence>
<dbReference type="Pfam" id="PF01490">
    <property type="entry name" value="Aa_trans"/>
    <property type="match status" value="1"/>
</dbReference>
<organism evidence="9 10">
    <name type="scientific">Aureobasidium uvarum</name>
    <dbReference type="NCBI Taxonomy" id="2773716"/>
    <lineage>
        <taxon>Eukaryota</taxon>
        <taxon>Fungi</taxon>
        <taxon>Dikarya</taxon>
        <taxon>Ascomycota</taxon>
        <taxon>Pezizomycotina</taxon>
        <taxon>Dothideomycetes</taxon>
        <taxon>Dothideomycetidae</taxon>
        <taxon>Dothideales</taxon>
        <taxon>Saccotheciaceae</taxon>
        <taxon>Aureobasidium</taxon>
    </lineage>
</organism>
<feature type="transmembrane region" description="Helical" evidence="7">
    <location>
        <begin position="252"/>
        <end position="271"/>
    </location>
</feature>
<feature type="transmembrane region" description="Helical" evidence="7">
    <location>
        <begin position="500"/>
        <end position="523"/>
    </location>
</feature>
<keyword evidence="3 7" id="KW-0812">Transmembrane</keyword>
<dbReference type="InterPro" id="IPR013057">
    <property type="entry name" value="AA_transpt_TM"/>
</dbReference>
<feature type="transmembrane region" description="Helical" evidence="7">
    <location>
        <begin position="223"/>
        <end position="240"/>
    </location>
</feature>
<feature type="transmembrane region" description="Helical" evidence="7">
    <location>
        <begin position="435"/>
        <end position="461"/>
    </location>
</feature>
<comment type="subcellular location">
    <subcellularLocation>
        <location evidence="1">Membrane</location>
        <topology evidence="1">Multi-pass membrane protein</topology>
    </subcellularLocation>
</comment>
<protein>
    <recommendedName>
        <fullName evidence="8">Amino acid transporter transmembrane domain-containing protein</fullName>
    </recommendedName>
</protein>
<evidence type="ECO:0000256" key="7">
    <source>
        <dbReference type="SAM" id="Phobius"/>
    </source>
</evidence>
<dbReference type="PANTHER" id="PTHR22950">
    <property type="entry name" value="AMINO ACID TRANSPORTER"/>
    <property type="match status" value="1"/>
</dbReference>
<dbReference type="PANTHER" id="PTHR22950:SF461">
    <property type="entry name" value="AMINO ACID TRANSPORTER TRANSMEMBRANE DOMAIN-CONTAINING PROTEIN"/>
    <property type="match status" value="1"/>
</dbReference>
<feature type="transmembrane region" description="Helical" evidence="7">
    <location>
        <begin position="283"/>
        <end position="303"/>
    </location>
</feature>
<dbReference type="OrthoDB" id="40134at2759"/>